<dbReference type="OrthoDB" id="710612at2"/>
<organism evidence="1 2">
    <name type="scientific">Sphingobacterium nematocida</name>
    <dbReference type="NCBI Taxonomy" id="1513896"/>
    <lineage>
        <taxon>Bacteria</taxon>
        <taxon>Pseudomonadati</taxon>
        <taxon>Bacteroidota</taxon>
        <taxon>Sphingobacteriia</taxon>
        <taxon>Sphingobacteriales</taxon>
        <taxon>Sphingobacteriaceae</taxon>
        <taxon>Sphingobacterium</taxon>
    </lineage>
</organism>
<dbReference type="InterPro" id="IPR014710">
    <property type="entry name" value="RmlC-like_jellyroll"/>
</dbReference>
<evidence type="ECO:0000313" key="2">
    <source>
        <dbReference type="Proteomes" id="UP000190150"/>
    </source>
</evidence>
<reference evidence="2" key="1">
    <citation type="submission" date="2017-02" db="EMBL/GenBank/DDBJ databases">
        <authorList>
            <person name="Varghese N."/>
            <person name="Submissions S."/>
        </authorList>
    </citation>
    <scope>NUCLEOTIDE SEQUENCE [LARGE SCALE GENOMIC DNA]</scope>
    <source>
        <strain evidence="2">DSM 24091</strain>
    </source>
</reference>
<accession>A0A1T5FFZ8</accession>
<name>A0A1T5FFZ8_9SPHI</name>
<dbReference type="STRING" id="1513896.SAMN05660841_03214"/>
<dbReference type="Gene3D" id="2.60.120.10">
    <property type="entry name" value="Jelly Rolls"/>
    <property type="match status" value="1"/>
</dbReference>
<sequence length="194" mass="23126">MDRVENYFGRYKLLSEEARNYLRSKGRIIKFNKNAYYVMQNEAKHNWCFLLEGLVGHQAIDKKGNAKYIKLCPINHYFVGTKHIFSKSKPRTAIQFLQPSTIYTISNEDLKTGIRKFAELHEIYNIMKQHELDMRDIFLGIPSITREERLAYLYDHLPEVKDKMTVRQLCSLLGYSDDRQYYRALDYYNNRESS</sequence>
<dbReference type="InterPro" id="IPR018490">
    <property type="entry name" value="cNMP-bd_dom_sf"/>
</dbReference>
<protein>
    <recommendedName>
        <fullName evidence="3">cAMP-binding domain of CRP or a regulatory subunit of cAMP-dependent protein kinases</fullName>
    </recommendedName>
</protein>
<dbReference type="EMBL" id="FUZF01000016">
    <property type="protein sequence ID" value="SKB95100.1"/>
    <property type="molecule type" value="Genomic_DNA"/>
</dbReference>
<dbReference type="RefSeq" id="WP_079644574.1">
    <property type="nucleotide sequence ID" value="NZ_FUZF01000016.1"/>
</dbReference>
<dbReference type="SUPFAM" id="SSF51206">
    <property type="entry name" value="cAMP-binding domain-like"/>
    <property type="match status" value="1"/>
</dbReference>
<gene>
    <name evidence="1" type="ORF">SAMN05660841_03214</name>
</gene>
<dbReference type="Proteomes" id="UP000190150">
    <property type="component" value="Unassembled WGS sequence"/>
</dbReference>
<proteinExistence type="predicted"/>
<keyword evidence="2" id="KW-1185">Reference proteome</keyword>
<evidence type="ECO:0008006" key="3">
    <source>
        <dbReference type="Google" id="ProtNLM"/>
    </source>
</evidence>
<dbReference type="AlphaFoldDB" id="A0A1T5FFZ8"/>
<evidence type="ECO:0000313" key="1">
    <source>
        <dbReference type="EMBL" id="SKB95100.1"/>
    </source>
</evidence>